<keyword evidence="3 9" id="KW-0812">Transmembrane</keyword>
<gene>
    <name evidence="12" type="ORF">QC762_508960</name>
</gene>
<keyword evidence="5" id="KW-0560">Oxidoreductase</keyword>
<accession>A0ABR0GD90</accession>
<dbReference type="SFLD" id="SFLDS00052">
    <property type="entry name" value="Ferric_Reductase_Domain"/>
    <property type="match status" value="1"/>
</dbReference>
<dbReference type="Pfam" id="PF08030">
    <property type="entry name" value="NAD_binding_6"/>
    <property type="match status" value="1"/>
</dbReference>
<feature type="domain" description="Ferric oxidoreductase" evidence="10">
    <location>
        <begin position="141"/>
        <end position="256"/>
    </location>
</feature>
<feature type="transmembrane region" description="Helical" evidence="9">
    <location>
        <begin position="180"/>
        <end position="201"/>
    </location>
</feature>
<feature type="compositionally biased region" description="Low complexity" evidence="8">
    <location>
        <begin position="511"/>
        <end position="521"/>
    </location>
</feature>
<evidence type="ECO:0000256" key="4">
    <source>
        <dbReference type="ARBA" id="ARBA00022989"/>
    </source>
</evidence>
<name>A0ABR0GD90_9PEZI</name>
<dbReference type="RefSeq" id="XP_062742643.1">
    <property type="nucleotide sequence ID" value="XM_062891311.1"/>
</dbReference>
<dbReference type="Proteomes" id="UP001323405">
    <property type="component" value="Unassembled WGS sequence"/>
</dbReference>
<evidence type="ECO:0000256" key="3">
    <source>
        <dbReference type="ARBA" id="ARBA00022692"/>
    </source>
</evidence>
<dbReference type="CDD" id="cd06186">
    <property type="entry name" value="NOX_Duox_like_FAD_NADP"/>
    <property type="match status" value="1"/>
</dbReference>
<evidence type="ECO:0000313" key="12">
    <source>
        <dbReference type="EMBL" id="KAK4653668.1"/>
    </source>
</evidence>
<feature type="compositionally biased region" description="Polar residues" evidence="8">
    <location>
        <begin position="401"/>
        <end position="410"/>
    </location>
</feature>
<dbReference type="PANTHER" id="PTHR32361:SF9">
    <property type="entry name" value="FERRIC REDUCTASE TRANSMEMBRANE COMPONENT 3-RELATED"/>
    <property type="match status" value="1"/>
</dbReference>
<feature type="compositionally biased region" description="Low complexity" evidence="8">
    <location>
        <begin position="391"/>
        <end position="400"/>
    </location>
</feature>
<dbReference type="PRINTS" id="PR00466">
    <property type="entry name" value="GP91PHOX"/>
</dbReference>
<reference evidence="12 13" key="1">
    <citation type="journal article" date="2023" name="bioRxiv">
        <title>High-quality genome assemblies of four members of thePodospora anserinaspecies complex.</title>
        <authorList>
            <person name="Ament-Velasquez S.L."/>
            <person name="Vogan A.A."/>
            <person name="Wallerman O."/>
            <person name="Hartmann F."/>
            <person name="Gautier V."/>
            <person name="Silar P."/>
            <person name="Giraud T."/>
            <person name="Johannesson H."/>
        </authorList>
    </citation>
    <scope>NUCLEOTIDE SEQUENCE [LARGE SCALE GENOMIC DNA]</scope>
    <source>
        <strain evidence="12 13">CBS 415.72m</strain>
    </source>
</reference>
<evidence type="ECO:0000256" key="9">
    <source>
        <dbReference type="SAM" id="Phobius"/>
    </source>
</evidence>
<comment type="caution">
    <text evidence="12">The sequence shown here is derived from an EMBL/GenBank/DDBJ whole genome shotgun (WGS) entry which is preliminary data.</text>
</comment>
<feature type="compositionally biased region" description="Gly residues" evidence="8">
    <location>
        <begin position="544"/>
        <end position="555"/>
    </location>
</feature>
<comment type="subcellular location">
    <subcellularLocation>
        <location evidence="1">Membrane</location>
        <topology evidence="1">Multi-pass membrane protein</topology>
    </subcellularLocation>
</comment>
<keyword evidence="6" id="KW-0406">Ion transport</keyword>
<evidence type="ECO:0000256" key="5">
    <source>
        <dbReference type="ARBA" id="ARBA00023002"/>
    </source>
</evidence>
<sequence>MGLFTYRFIEGLTEAEKQARRRALDNYGLAAQLSDLLPVVLILLYRLTKWVVRERVDGSANGEYAAVPSSPVMKKRREEGVRSWSVRKRRLRWWLGEDVVAAGHVYGQRDQWIVGVVWFLWLAVLSVKDTGEDYLHLTKRFGIVAVSQYPLQYLLSLKSLNPFSYLLKSSHEQVNRWHRVSARVTTTLLFIHAALYLNFYIQNNRLYRLGVPLVLAGVVAFFFLNLMLTTALRPVRRFSYRLFFITHLLLAISIPFLILFHAAPARPYMIQALLVFFVDLISRKMDTVTGHAKFESIPGTNLVKLSAAIPHVKINRFRGSPGSHIYLSIPAAARATFQDPTSISHLLFEFLFNPFTVASVGEQESEVTMIARHNGGPMTAALGHYAVLAKQQQQQQQQQQPPSRSANSLSIPDARNEGKIPLNIEGPYGSVTHFPNLGQFDRVLLVAGGVGATFTVPVYKSVVAENPNAKVKMVWSVRTAGDATWALLREGLMDDENVQIYVTGVTEGRTRGGVWDQQQQDGGEGSGAEGTEMSRMFRRRSGSNSGGSGGGGAGGRFTSLHNRQRPDLRRVVDEMFRHGQEEKVAVVVCGPEEMARELREYVGVWVRRGRVVWFHKEGFGF</sequence>
<keyword evidence="2" id="KW-0813">Transport</keyword>
<dbReference type="PANTHER" id="PTHR32361">
    <property type="entry name" value="FERRIC/CUPRIC REDUCTASE TRANSMEMBRANE COMPONENT"/>
    <property type="match status" value="1"/>
</dbReference>
<keyword evidence="4 9" id="KW-1133">Transmembrane helix</keyword>
<evidence type="ECO:0000256" key="1">
    <source>
        <dbReference type="ARBA" id="ARBA00004141"/>
    </source>
</evidence>
<protein>
    <recommendedName>
        <fullName evidence="14">FAD-binding FR-type domain-containing protein</fullName>
    </recommendedName>
</protein>
<evidence type="ECO:0008006" key="14">
    <source>
        <dbReference type="Google" id="ProtNLM"/>
    </source>
</evidence>
<proteinExistence type="predicted"/>
<dbReference type="SFLD" id="SFLDG01168">
    <property type="entry name" value="Ferric_reductase_subgroup_(FRE"/>
    <property type="match status" value="1"/>
</dbReference>
<dbReference type="InterPro" id="IPR039261">
    <property type="entry name" value="FNR_nucleotide-bd"/>
</dbReference>
<evidence type="ECO:0000259" key="11">
    <source>
        <dbReference type="Pfam" id="PF08030"/>
    </source>
</evidence>
<feature type="domain" description="Ferric reductase NAD binding" evidence="11">
    <location>
        <begin position="440"/>
        <end position="602"/>
    </location>
</feature>
<evidence type="ECO:0000313" key="13">
    <source>
        <dbReference type="Proteomes" id="UP001323405"/>
    </source>
</evidence>
<dbReference type="InterPro" id="IPR013121">
    <property type="entry name" value="Fe_red_NAD-bd_6"/>
</dbReference>
<dbReference type="Pfam" id="PF01794">
    <property type="entry name" value="Ferric_reduct"/>
    <property type="match status" value="1"/>
</dbReference>
<evidence type="ECO:0000256" key="6">
    <source>
        <dbReference type="ARBA" id="ARBA00023065"/>
    </source>
</evidence>
<dbReference type="GeneID" id="87911218"/>
<evidence type="ECO:0000256" key="8">
    <source>
        <dbReference type="SAM" id="MobiDB-lite"/>
    </source>
</evidence>
<dbReference type="InterPro" id="IPR000778">
    <property type="entry name" value="Cyt_b245_heavy_chain"/>
</dbReference>
<feature type="region of interest" description="Disordered" evidence="8">
    <location>
        <begin position="390"/>
        <end position="413"/>
    </location>
</feature>
<dbReference type="Gene3D" id="3.40.50.80">
    <property type="entry name" value="Nucleotide-binding domain of ferredoxin-NADP reductase (FNR) module"/>
    <property type="match status" value="1"/>
</dbReference>
<feature type="region of interest" description="Disordered" evidence="8">
    <location>
        <begin position="511"/>
        <end position="560"/>
    </location>
</feature>
<evidence type="ECO:0000256" key="2">
    <source>
        <dbReference type="ARBA" id="ARBA00022448"/>
    </source>
</evidence>
<dbReference type="SUPFAM" id="SSF52343">
    <property type="entry name" value="Ferredoxin reductase-like, C-terminal NADP-linked domain"/>
    <property type="match status" value="1"/>
</dbReference>
<keyword evidence="7 9" id="KW-0472">Membrane</keyword>
<feature type="transmembrane region" description="Helical" evidence="9">
    <location>
        <begin position="240"/>
        <end position="259"/>
    </location>
</feature>
<organism evidence="12 13">
    <name type="scientific">Podospora pseudocomata</name>
    <dbReference type="NCBI Taxonomy" id="2093779"/>
    <lineage>
        <taxon>Eukaryota</taxon>
        <taxon>Fungi</taxon>
        <taxon>Dikarya</taxon>
        <taxon>Ascomycota</taxon>
        <taxon>Pezizomycotina</taxon>
        <taxon>Sordariomycetes</taxon>
        <taxon>Sordariomycetidae</taxon>
        <taxon>Sordariales</taxon>
        <taxon>Podosporaceae</taxon>
        <taxon>Podospora</taxon>
    </lineage>
</organism>
<keyword evidence="13" id="KW-1185">Reference proteome</keyword>
<dbReference type="EMBL" id="JAFFHA010000007">
    <property type="protein sequence ID" value="KAK4653668.1"/>
    <property type="molecule type" value="Genomic_DNA"/>
</dbReference>
<evidence type="ECO:0000256" key="7">
    <source>
        <dbReference type="ARBA" id="ARBA00023136"/>
    </source>
</evidence>
<evidence type="ECO:0000259" key="10">
    <source>
        <dbReference type="Pfam" id="PF01794"/>
    </source>
</evidence>
<dbReference type="InterPro" id="IPR013130">
    <property type="entry name" value="Fe3_Rdtase_TM_dom"/>
</dbReference>
<feature type="transmembrane region" description="Helical" evidence="9">
    <location>
        <begin position="207"/>
        <end position="228"/>
    </location>
</feature>
<dbReference type="InterPro" id="IPR051410">
    <property type="entry name" value="Ferric/Cupric_Reductase"/>
</dbReference>